<dbReference type="GO" id="GO:0016020">
    <property type="term" value="C:membrane"/>
    <property type="evidence" value="ECO:0007669"/>
    <property type="project" value="UniProtKB-SubCell"/>
</dbReference>
<organism evidence="8 9">
    <name type="scientific">Nitrosomonas cryotolerans ATCC 49181</name>
    <dbReference type="NCBI Taxonomy" id="1131553"/>
    <lineage>
        <taxon>Bacteria</taxon>
        <taxon>Pseudomonadati</taxon>
        <taxon>Pseudomonadota</taxon>
        <taxon>Betaproteobacteria</taxon>
        <taxon>Nitrosomonadales</taxon>
        <taxon>Nitrosomonadaceae</taxon>
        <taxon>Nitrosomonas</taxon>
    </lineage>
</organism>
<feature type="transmembrane region" description="Helical" evidence="7">
    <location>
        <begin position="366"/>
        <end position="385"/>
    </location>
</feature>
<dbReference type="Proteomes" id="UP000185062">
    <property type="component" value="Unassembled WGS sequence"/>
</dbReference>
<evidence type="ECO:0000256" key="2">
    <source>
        <dbReference type="ARBA" id="ARBA00007015"/>
    </source>
</evidence>
<dbReference type="AlphaFoldDB" id="A0A1N6GSY0"/>
<keyword evidence="9" id="KW-1185">Reference proteome</keyword>
<reference evidence="8 9" key="1">
    <citation type="submission" date="2016-12" db="EMBL/GenBank/DDBJ databases">
        <authorList>
            <person name="Song W.-J."/>
            <person name="Kurnit D.M."/>
        </authorList>
    </citation>
    <scope>NUCLEOTIDE SEQUENCE [LARGE SCALE GENOMIC DNA]</scope>
    <source>
        <strain evidence="8 9">ATCC 49181</strain>
    </source>
</reference>
<feature type="transmembrane region" description="Helical" evidence="7">
    <location>
        <begin position="523"/>
        <end position="542"/>
    </location>
</feature>
<feature type="transmembrane region" description="Helical" evidence="7">
    <location>
        <begin position="217"/>
        <end position="244"/>
    </location>
</feature>
<dbReference type="PANTHER" id="PTHR31585">
    <property type="entry name" value="FOLATE-BIOPTERIN TRANSPORTER 1, CHLOROPLASTIC"/>
    <property type="match status" value="1"/>
</dbReference>
<keyword evidence="3" id="KW-0813">Transport</keyword>
<keyword evidence="6 7" id="KW-0472">Membrane</keyword>
<keyword evidence="4 7" id="KW-0812">Transmembrane</keyword>
<evidence type="ECO:0000313" key="9">
    <source>
        <dbReference type="Proteomes" id="UP000185062"/>
    </source>
</evidence>
<dbReference type="InterPro" id="IPR036259">
    <property type="entry name" value="MFS_trans_sf"/>
</dbReference>
<evidence type="ECO:0000256" key="7">
    <source>
        <dbReference type="SAM" id="Phobius"/>
    </source>
</evidence>
<evidence type="ECO:0000256" key="6">
    <source>
        <dbReference type="ARBA" id="ARBA00023136"/>
    </source>
</evidence>
<dbReference type="PANTHER" id="PTHR31585:SF0">
    <property type="entry name" value="FOLATE-BIOPTERIN TRANSPORTER 1, CHLOROPLASTIC"/>
    <property type="match status" value="1"/>
</dbReference>
<comment type="subcellular location">
    <subcellularLocation>
        <location evidence="1">Membrane</location>
        <topology evidence="1">Multi-pass membrane protein</topology>
    </subcellularLocation>
</comment>
<dbReference type="RefSeq" id="WP_028460631.1">
    <property type="nucleotide sequence ID" value="NZ_FSRO01000001.1"/>
</dbReference>
<dbReference type="EMBL" id="FSRO01000001">
    <property type="protein sequence ID" value="SIO10465.1"/>
    <property type="molecule type" value="Genomic_DNA"/>
</dbReference>
<dbReference type="SUPFAM" id="SSF103473">
    <property type="entry name" value="MFS general substrate transporter"/>
    <property type="match status" value="1"/>
</dbReference>
<feature type="transmembrane region" description="Helical" evidence="7">
    <location>
        <begin position="394"/>
        <end position="417"/>
    </location>
</feature>
<proteinExistence type="inferred from homology"/>
<gene>
    <name evidence="8" type="ORF">SAMN02743940_0844</name>
</gene>
<name>A0A1N6GSY0_9PROT</name>
<feature type="transmembrane region" description="Helical" evidence="7">
    <location>
        <begin position="304"/>
        <end position="321"/>
    </location>
</feature>
<evidence type="ECO:0000256" key="3">
    <source>
        <dbReference type="ARBA" id="ARBA00022448"/>
    </source>
</evidence>
<feature type="transmembrane region" description="Helical" evidence="7">
    <location>
        <begin position="6"/>
        <end position="25"/>
    </location>
</feature>
<dbReference type="eggNOG" id="COG2211">
    <property type="taxonomic scope" value="Bacteria"/>
</dbReference>
<evidence type="ECO:0000313" key="8">
    <source>
        <dbReference type="EMBL" id="SIO10465.1"/>
    </source>
</evidence>
<dbReference type="Pfam" id="PF03092">
    <property type="entry name" value="BT1"/>
    <property type="match status" value="1"/>
</dbReference>
<sequence>MTTTPSSAGLLAILGRWFSINILALGREMRLSYLPPLMVYAAAGISGLTSIVGTFYVKERLGLSAEFLAALGFWMMLPWALKMPLGHLVDLVWRWKSLLVYAGAGLITLSLLIMIGLLGYTDAMLDVASVETWYVTAALLAPIGYVLQDVVADAMTVEAVPRVDASGQKLSADKRKLMHVTMQTLGRVAIISGGILVSVANVFLLRDAGMLPEAEKAAVYLLVYELALIIPLVSILGVVFAAYLHRRDMKHFITQGHSHEEALALLGLHIDAPSVNWWILGGGLAFTILSLGIGLSRIAGGEEIIFLISMTIVLFLMWQLTGELDSDARDVLVGTALLIFVFRAIPSPGAGSTWWMIDDLGFDQQFLAILSLLGATLTLLGMFIFRRFMAERSIAYIIGFLTVVGTILSLPIVGMYFGLHEWTASLTGGIIDARFIALIDTALESPLGQIAMIPMLAWIANSAPEKLKATFFAVMASFTNLALSASQLGTKYINQFFIITREVKDPVTDQVTVPADYSQLGNLLITVTIIGFVLPLLSILFIRYTRFRNA</sequence>
<feature type="transmembrane region" description="Helical" evidence="7">
    <location>
        <begin position="37"/>
        <end position="57"/>
    </location>
</feature>
<feature type="transmembrane region" description="Helical" evidence="7">
    <location>
        <begin position="132"/>
        <end position="152"/>
    </location>
</feature>
<evidence type="ECO:0000256" key="4">
    <source>
        <dbReference type="ARBA" id="ARBA00022692"/>
    </source>
</evidence>
<dbReference type="STRING" id="44575.SAMN05216419_100253"/>
<protein>
    <submittedName>
        <fullName evidence="8">BT1 family protein</fullName>
    </submittedName>
</protein>
<keyword evidence="5 7" id="KW-1133">Transmembrane helix</keyword>
<dbReference type="InterPro" id="IPR039309">
    <property type="entry name" value="BT1"/>
</dbReference>
<feature type="transmembrane region" description="Helical" evidence="7">
    <location>
        <begin position="277"/>
        <end position="298"/>
    </location>
</feature>
<evidence type="ECO:0000256" key="1">
    <source>
        <dbReference type="ARBA" id="ARBA00004141"/>
    </source>
</evidence>
<feature type="transmembrane region" description="Helical" evidence="7">
    <location>
        <begin position="63"/>
        <end position="86"/>
    </location>
</feature>
<comment type="similarity">
    <text evidence="2">Belongs to the major facilitator superfamily. Folate-biopterin transporter (TC 2.A.71) family.</text>
</comment>
<evidence type="ECO:0000256" key="5">
    <source>
        <dbReference type="ARBA" id="ARBA00022989"/>
    </source>
</evidence>
<feature type="transmembrane region" description="Helical" evidence="7">
    <location>
        <begin position="98"/>
        <end position="120"/>
    </location>
</feature>
<accession>A0A1N6GSY0</accession>
<feature type="transmembrane region" description="Helical" evidence="7">
    <location>
        <begin position="184"/>
        <end position="205"/>
    </location>
</feature>